<dbReference type="InterPro" id="IPR014710">
    <property type="entry name" value="RmlC-like_jellyroll"/>
</dbReference>
<protein>
    <submittedName>
        <fullName evidence="3">XRE family transcriptional regulator</fullName>
    </submittedName>
</protein>
<dbReference type="GO" id="GO:0005829">
    <property type="term" value="C:cytosol"/>
    <property type="evidence" value="ECO:0007669"/>
    <property type="project" value="TreeGrafter"/>
</dbReference>
<dbReference type="PANTHER" id="PTHR46797">
    <property type="entry name" value="HTH-TYPE TRANSCRIPTIONAL REGULATOR"/>
    <property type="match status" value="1"/>
</dbReference>
<name>A0A917QCH7_9HYPH</name>
<comment type="caution">
    <text evidence="3">The sequence shown here is derived from an EMBL/GenBank/DDBJ whole genome shotgun (WGS) entry which is preliminary data.</text>
</comment>
<reference evidence="3 4" key="1">
    <citation type="journal article" date="2014" name="Int. J. Syst. Evol. Microbiol.">
        <title>Complete genome sequence of Corynebacterium casei LMG S-19264T (=DSM 44701T), isolated from a smear-ripened cheese.</title>
        <authorList>
            <consortium name="US DOE Joint Genome Institute (JGI-PGF)"/>
            <person name="Walter F."/>
            <person name="Albersmeier A."/>
            <person name="Kalinowski J."/>
            <person name="Ruckert C."/>
        </authorList>
    </citation>
    <scope>NUCLEOTIDE SEQUENCE [LARGE SCALE GENOMIC DNA]</scope>
    <source>
        <strain evidence="3 4">CGMCC 1.9161</strain>
    </source>
</reference>
<dbReference type="Gene3D" id="1.10.260.40">
    <property type="entry name" value="lambda repressor-like DNA-binding domains"/>
    <property type="match status" value="1"/>
</dbReference>
<evidence type="ECO:0000313" key="4">
    <source>
        <dbReference type="Proteomes" id="UP000600449"/>
    </source>
</evidence>
<dbReference type="InterPro" id="IPR013096">
    <property type="entry name" value="Cupin_2"/>
</dbReference>
<dbReference type="InterPro" id="IPR050807">
    <property type="entry name" value="TransReg_Diox_bact_type"/>
</dbReference>
<dbReference type="PANTHER" id="PTHR46797:SF2">
    <property type="entry name" value="TRANSCRIPTIONAL REGULATOR"/>
    <property type="match status" value="1"/>
</dbReference>
<dbReference type="InterPro" id="IPR011051">
    <property type="entry name" value="RmlC_Cupin_sf"/>
</dbReference>
<dbReference type="InterPro" id="IPR010982">
    <property type="entry name" value="Lambda_DNA-bd_dom_sf"/>
</dbReference>
<dbReference type="RefSeq" id="WP_188914026.1">
    <property type="nucleotide sequence ID" value="NZ_BMMF01000008.1"/>
</dbReference>
<feature type="domain" description="HTH cro/C1-type" evidence="2">
    <location>
        <begin position="27"/>
        <end position="81"/>
    </location>
</feature>
<dbReference type="CDD" id="cd00093">
    <property type="entry name" value="HTH_XRE"/>
    <property type="match status" value="1"/>
</dbReference>
<dbReference type="SUPFAM" id="SSF51182">
    <property type="entry name" value="RmlC-like cupins"/>
    <property type="match status" value="1"/>
</dbReference>
<dbReference type="SUPFAM" id="SSF47413">
    <property type="entry name" value="lambda repressor-like DNA-binding domains"/>
    <property type="match status" value="1"/>
</dbReference>
<organism evidence="3 4">
    <name type="scientific">Salinarimonas ramus</name>
    <dbReference type="NCBI Taxonomy" id="690164"/>
    <lineage>
        <taxon>Bacteria</taxon>
        <taxon>Pseudomonadati</taxon>
        <taxon>Pseudomonadota</taxon>
        <taxon>Alphaproteobacteria</taxon>
        <taxon>Hyphomicrobiales</taxon>
        <taxon>Salinarimonadaceae</taxon>
        <taxon>Salinarimonas</taxon>
    </lineage>
</organism>
<dbReference type="AlphaFoldDB" id="A0A917QCH7"/>
<dbReference type="Pfam" id="PF01381">
    <property type="entry name" value="HTH_3"/>
    <property type="match status" value="1"/>
</dbReference>
<dbReference type="Pfam" id="PF07883">
    <property type="entry name" value="Cupin_2"/>
    <property type="match status" value="1"/>
</dbReference>
<dbReference type="Proteomes" id="UP000600449">
    <property type="component" value="Unassembled WGS sequence"/>
</dbReference>
<proteinExistence type="predicted"/>
<dbReference type="SMART" id="SM00530">
    <property type="entry name" value="HTH_XRE"/>
    <property type="match status" value="1"/>
</dbReference>
<gene>
    <name evidence="3" type="ORF">GCM10011322_29950</name>
</gene>
<dbReference type="PROSITE" id="PS50943">
    <property type="entry name" value="HTH_CROC1"/>
    <property type="match status" value="1"/>
</dbReference>
<sequence>MNTVSHSAPNPAAPDATDADTRLGESIRAHRVARGLTLRDVAARSGVAIGTLSQLERGIASPSLKILREVCAAIDLPMVRLFEGLDGGGDDVVVHPYERGSLAIPGKGMRKELLTRRNGANIQAMIVTVEPGGGSGIDPYSHDGEEVGHVLAGELTLRVGMRSYRIGPGDTFCFESTLPHGFENYGDVDAVILWVVSRPFY</sequence>
<dbReference type="CDD" id="cd02209">
    <property type="entry name" value="cupin_XRE_C"/>
    <property type="match status" value="1"/>
</dbReference>
<dbReference type="Gene3D" id="2.60.120.10">
    <property type="entry name" value="Jelly Rolls"/>
    <property type="match status" value="1"/>
</dbReference>
<evidence type="ECO:0000259" key="2">
    <source>
        <dbReference type="PROSITE" id="PS50943"/>
    </source>
</evidence>
<accession>A0A917QCH7</accession>
<keyword evidence="1" id="KW-0238">DNA-binding</keyword>
<evidence type="ECO:0000256" key="1">
    <source>
        <dbReference type="ARBA" id="ARBA00023125"/>
    </source>
</evidence>
<dbReference type="EMBL" id="BMMF01000008">
    <property type="protein sequence ID" value="GGK40787.1"/>
    <property type="molecule type" value="Genomic_DNA"/>
</dbReference>
<keyword evidence="4" id="KW-1185">Reference proteome</keyword>
<dbReference type="InterPro" id="IPR001387">
    <property type="entry name" value="Cro/C1-type_HTH"/>
</dbReference>
<dbReference type="GO" id="GO:0003677">
    <property type="term" value="F:DNA binding"/>
    <property type="evidence" value="ECO:0007669"/>
    <property type="project" value="UniProtKB-KW"/>
</dbReference>
<evidence type="ECO:0000313" key="3">
    <source>
        <dbReference type="EMBL" id="GGK40787.1"/>
    </source>
</evidence>
<dbReference type="GO" id="GO:0003700">
    <property type="term" value="F:DNA-binding transcription factor activity"/>
    <property type="evidence" value="ECO:0007669"/>
    <property type="project" value="TreeGrafter"/>
</dbReference>